<keyword evidence="7" id="KW-1185">Reference proteome</keyword>
<keyword evidence="3 6" id="KW-0808">Transferase</keyword>
<evidence type="ECO:0000256" key="2">
    <source>
        <dbReference type="ARBA" id="ARBA00022490"/>
    </source>
</evidence>
<dbReference type="OrthoDB" id="9804026at2"/>
<dbReference type="STRING" id="1123272.SAMN02745824_2198"/>
<dbReference type="EMBL" id="FSQW01000002">
    <property type="protein sequence ID" value="SIN89377.1"/>
    <property type="molecule type" value="Genomic_DNA"/>
</dbReference>
<dbReference type="Gene3D" id="3.40.630.30">
    <property type="match status" value="1"/>
</dbReference>
<dbReference type="RefSeq" id="WP_143182842.1">
    <property type="nucleotide sequence ID" value="NZ_FSQW01000002.1"/>
</dbReference>
<dbReference type="SUPFAM" id="SSF55729">
    <property type="entry name" value="Acyl-CoA N-acyltransferases (Nat)"/>
    <property type="match status" value="1"/>
</dbReference>
<dbReference type="PROSITE" id="PS51186">
    <property type="entry name" value="GNAT"/>
    <property type="match status" value="1"/>
</dbReference>
<evidence type="ECO:0000313" key="7">
    <source>
        <dbReference type="Proteomes" id="UP000185192"/>
    </source>
</evidence>
<evidence type="ECO:0000256" key="3">
    <source>
        <dbReference type="ARBA" id="ARBA00022679"/>
    </source>
</evidence>
<evidence type="ECO:0000256" key="4">
    <source>
        <dbReference type="ARBA" id="ARBA00023315"/>
    </source>
</evidence>
<name>A0A1N6F2C9_9SPHN</name>
<dbReference type="NCBIfam" id="TIGR01575">
    <property type="entry name" value="rimI"/>
    <property type="match status" value="1"/>
</dbReference>
<dbReference type="Pfam" id="PF00583">
    <property type="entry name" value="Acetyltransf_1"/>
    <property type="match status" value="1"/>
</dbReference>
<dbReference type="InterPro" id="IPR000182">
    <property type="entry name" value="GNAT_dom"/>
</dbReference>
<gene>
    <name evidence="6" type="ORF">SAMN02745824_2198</name>
</gene>
<evidence type="ECO:0000313" key="6">
    <source>
        <dbReference type="EMBL" id="SIN89377.1"/>
    </source>
</evidence>
<feature type="domain" description="N-acetyltransferase" evidence="5">
    <location>
        <begin position="15"/>
        <end position="168"/>
    </location>
</feature>
<sequence length="168" mass="18694">MATVNGPNLDRQPSVLLCEAGPEKLDSVMDVMARAFPSEFGESWNEGQCRSMLTLINTHLMLAGIRDDGQISYCGFCIYRMVAGELELLMIAVDPDHQQAGIGQKMIGQLIENAQQNQVEAIFLEVRSNNPAQHLYRKLGFVQIGERKAYYTGSGGQKHDAITYRKTL</sequence>
<dbReference type="AlphaFoldDB" id="A0A1N6F2C9"/>
<keyword evidence="4" id="KW-0012">Acyltransferase</keyword>
<dbReference type="PANTHER" id="PTHR43420">
    <property type="entry name" value="ACETYLTRANSFERASE"/>
    <property type="match status" value="1"/>
</dbReference>
<dbReference type="GO" id="GO:0008080">
    <property type="term" value="F:N-acetyltransferase activity"/>
    <property type="evidence" value="ECO:0007669"/>
    <property type="project" value="InterPro"/>
</dbReference>
<organism evidence="6 7">
    <name type="scientific">Parasphingorhabdus marina DSM 22363</name>
    <dbReference type="NCBI Taxonomy" id="1123272"/>
    <lineage>
        <taxon>Bacteria</taxon>
        <taxon>Pseudomonadati</taxon>
        <taxon>Pseudomonadota</taxon>
        <taxon>Alphaproteobacteria</taxon>
        <taxon>Sphingomonadales</taxon>
        <taxon>Sphingomonadaceae</taxon>
        <taxon>Parasphingorhabdus</taxon>
    </lineage>
</organism>
<protein>
    <submittedName>
        <fullName evidence="6">Ribosomal-protein-alanine N-acetyltransferase</fullName>
    </submittedName>
</protein>
<keyword evidence="2" id="KW-0963">Cytoplasm</keyword>
<dbReference type="InterPro" id="IPR016181">
    <property type="entry name" value="Acyl_CoA_acyltransferase"/>
</dbReference>
<reference evidence="7" key="1">
    <citation type="submission" date="2016-11" db="EMBL/GenBank/DDBJ databases">
        <authorList>
            <person name="Varghese N."/>
            <person name="Submissions S."/>
        </authorList>
    </citation>
    <scope>NUCLEOTIDE SEQUENCE [LARGE SCALE GENOMIC DNA]</scope>
    <source>
        <strain evidence="7">DSM 22363</strain>
    </source>
</reference>
<evidence type="ECO:0000256" key="1">
    <source>
        <dbReference type="ARBA" id="ARBA00005395"/>
    </source>
</evidence>
<proteinExistence type="inferred from homology"/>
<dbReference type="PANTHER" id="PTHR43420:SF44">
    <property type="entry name" value="ACETYLTRANSFERASE YPEA"/>
    <property type="match status" value="1"/>
</dbReference>
<accession>A0A1N6F2C9</accession>
<comment type="similarity">
    <text evidence="1">Belongs to the acetyltransferase family. RimI subfamily.</text>
</comment>
<evidence type="ECO:0000259" key="5">
    <source>
        <dbReference type="PROSITE" id="PS51186"/>
    </source>
</evidence>
<dbReference type="Proteomes" id="UP000185192">
    <property type="component" value="Unassembled WGS sequence"/>
</dbReference>
<dbReference type="InterPro" id="IPR006464">
    <property type="entry name" value="AcTrfase_RimI/Ard1"/>
</dbReference>
<dbReference type="CDD" id="cd04301">
    <property type="entry name" value="NAT_SF"/>
    <property type="match status" value="1"/>
</dbReference>
<dbReference type="InterPro" id="IPR050680">
    <property type="entry name" value="YpeA/RimI_acetyltransf"/>
</dbReference>